<protein>
    <submittedName>
        <fullName evidence="2">Uncharacterized protein</fullName>
    </submittedName>
</protein>
<dbReference type="EMBL" id="JBBWRZ010000010">
    <property type="protein sequence ID" value="KAK8227075.1"/>
    <property type="molecule type" value="Genomic_DNA"/>
</dbReference>
<keyword evidence="3" id="KW-1185">Reference proteome</keyword>
<accession>A0ABR1YEL5</accession>
<reference evidence="2 3" key="1">
    <citation type="submission" date="2024-04" db="EMBL/GenBank/DDBJ databases">
        <title>Phyllosticta paracitricarpa is synonymous to the EU quarantine fungus P. citricarpa based on phylogenomic analyses.</title>
        <authorList>
            <consortium name="Lawrence Berkeley National Laboratory"/>
            <person name="Van Ingen-Buijs V.A."/>
            <person name="Van Westerhoven A.C."/>
            <person name="Haridas S."/>
            <person name="Skiadas P."/>
            <person name="Martin F."/>
            <person name="Groenewald J.Z."/>
            <person name="Crous P.W."/>
            <person name="Seidl M.F."/>
        </authorList>
    </citation>
    <scope>NUCLEOTIDE SEQUENCE [LARGE SCALE GENOMIC DNA]</scope>
    <source>
        <strain evidence="2 3">CBS 123374</strain>
    </source>
</reference>
<proteinExistence type="predicted"/>
<gene>
    <name evidence="2" type="ORF">HDK90DRAFT_468906</name>
</gene>
<evidence type="ECO:0000313" key="3">
    <source>
        <dbReference type="Proteomes" id="UP001492380"/>
    </source>
</evidence>
<evidence type="ECO:0000313" key="2">
    <source>
        <dbReference type="EMBL" id="KAK8227075.1"/>
    </source>
</evidence>
<dbReference type="Proteomes" id="UP001492380">
    <property type="component" value="Unassembled WGS sequence"/>
</dbReference>
<organism evidence="2 3">
    <name type="scientific">Phyllosticta capitalensis</name>
    <dbReference type="NCBI Taxonomy" id="121624"/>
    <lineage>
        <taxon>Eukaryota</taxon>
        <taxon>Fungi</taxon>
        <taxon>Dikarya</taxon>
        <taxon>Ascomycota</taxon>
        <taxon>Pezizomycotina</taxon>
        <taxon>Dothideomycetes</taxon>
        <taxon>Dothideomycetes incertae sedis</taxon>
        <taxon>Botryosphaeriales</taxon>
        <taxon>Phyllostictaceae</taxon>
        <taxon>Phyllosticta</taxon>
    </lineage>
</organism>
<evidence type="ECO:0000256" key="1">
    <source>
        <dbReference type="SAM" id="MobiDB-lite"/>
    </source>
</evidence>
<sequence>MEHLPDDLVASIANLDGSPLDLNDNYVKRFWTRKIVLQYDKMGQTCHRRPFVDQRMAHEYLQDIMRGRLPLPAFKHHNDAEALRILCREALKDLVSMGYISMIAPRAFLVPLPCYSGQCAHCTQNYNEAHDGTEDGRMTARGNAAATQDPGPATRAPNGSCIFGVMWQSQKACHDRKPKRRLPWHNLDSEEVRELKKACGGGGTWGGC</sequence>
<feature type="region of interest" description="Disordered" evidence="1">
    <location>
        <begin position="133"/>
        <end position="154"/>
    </location>
</feature>
<comment type="caution">
    <text evidence="2">The sequence shown here is derived from an EMBL/GenBank/DDBJ whole genome shotgun (WGS) entry which is preliminary data.</text>
</comment>
<name>A0ABR1YEL5_9PEZI</name>